<dbReference type="GO" id="GO:0005506">
    <property type="term" value="F:iron ion binding"/>
    <property type="evidence" value="ECO:0007669"/>
    <property type="project" value="InterPro"/>
</dbReference>
<comment type="cofactor">
    <cofactor evidence="1">
        <name>heme</name>
        <dbReference type="ChEBI" id="CHEBI:30413"/>
    </cofactor>
</comment>
<dbReference type="Proteomes" id="UP000015453">
    <property type="component" value="Unassembled WGS sequence"/>
</dbReference>
<dbReference type="InterPro" id="IPR036396">
    <property type="entry name" value="Cyt_P450_sf"/>
</dbReference>
<evidence type="ECO:0000256" key="1">
    <source>
        <dbReference type="ARBA" id="ARBA00001971"/>
    </source>
</evidence>
<keyword evidence="5" id="KW-0408">Iron</keyword>
<reference evidence="6 7" key="1">
    <citation type="journal article" date="2013" name="BMC Genomics">
        <title>The miniature genome of a carnivorous plant Genlisea aurea contains a low number of genes and short non-coding sequences.</title>
        <authorList>
            <person name="Leushkin E.V."/>
            <person name="Sutormin R.A."/>
            <person name="Nabieva E.R."/>
            <person name="Penin A.A."/>
            <person name="Kondrashov A.S."/>
            <person name="Logacheva M.D."/>
        </authorList>
    </citation>
    <scope>NUCLEOTIDE SEQUENCE [LARGE SCALE GENOMIC DNA]</scope>
</reference>
<dbReference type="PANTHER" id="PTHR24296">
    <property type="entry name" value="CYTOCHROME P450"/>
    <property type="match status" value="1"/>
</dbReference>
<sequence>MRLYPPVAVDSVACIEDDTLPDGTFVGKGSFVSYLANSMGRMESIWGDDCGEYKPERMCLGKEMAYIQMKCIAASVLKKFSFDVLVEEGKVPQHVLSLTMRMKGGLPACLYELRKEWVFEFYEKKPEVKVIYH</sequence>
<protein>
    <submittedName>
        <fullName evidence="6">Uncharacterized protein</fullName>
    </submittedName>
</protein>
<dbReference type="Gene3D" id="1.10.630.10">
    <property type="entry name" value="Cytochrome P450"/>
    <property type="match status" value="1"/>
</dbReference>
<dbReference type="AlphaFoldDB" id="S8CCC6"/>
<dbReference type="SUPFAM" id="SSF48264">
    <property type="entry name" value="Cytochrome P450"/>
    <property type="match status" value="1"/>
</dbReference>
<proteinExistence type="inferred from homology"/>
<evidence type="ECO:0000256" key="2">
    <source>
        <dbReference type="ARBA" id="ARBA00010617"/>
    </source>
</evidence>
<evidence type="ECO:0000256" key="5">
    <source>
        <dbReference type="ARBA" id="ARBA00023004"/>
    </source>
</evidence>
<dbReference type="GO" id="GO:0004497">
    <property type="term" value="F:monooxygenase activity"/>
    <property type="evidence" value="ECO:0007669"/>
    <property type="project" value="InterPro"/>
</dbReference>
<comment type="similarity">
    <text evidence="2">Belongs to the cytochrome P450 family.</text>
</comment>
<evidence type="ECO:0000256" key="4">
    <source>
        <dbReference type="ARBA" id="ARBA00023002"/>
    </source>
</evidence>
<gene>
    <name evidence="6" type="ORF">M569_10174</name>
</gene>
<dbReference type="GO" id="GO:0020037">
    <property type="term" value="F:heme binding"/>
    <property type="evidence" value="ECO:0007669"/>
    <property type="project" value="InterPro"/>
</dbReference>
<evidence type="ECO:0000256" key="3">
    <source>
        <dbReference type="ARBA" id="ARBA00022723"/>
    </source>
</evidence>
<accession>S8CCC6</accession>
<dbReference type="GO" id="GO:0016705">
    <property type="term" value="F:oxidoreductase activity, acting on paired donors, with incorporation or reduction of molecular oxygen"/>
    <property type="evidence" value="ECO:0007669"/>
    <property type="project" value="InterPro"/>
</dbReference>
<dbReference type="EMBL" id="AUSU01004713">
    <property type="protein sequence ID" value="EPS64609.1"/>
    <property type="molecule type" value="Genomic_DNA"/>
</dbReference>
<evidence type="ECO:0000313" key="6">
    <source>
        <dbReference type="EMBL" id="EPS64609.1"/>
    </source>
</evidence>
<keyword evidence="7" id="KW-1185">Reference proteome</keyword>
<comment type="caution">
    <text evidence="6">The sequence shown here is derived from an EMBL/GenBank/DDBJ whole genome shotgun (WGS) entry which is preliminary data.</text>
</comment>
<keyword evidence="4" id="KW-0560">Oxidoreductase</keyword>
<keyword evidence="3" id="KW-0479">Metal-binding</keyword>
<evidence type="ECO:0000313" key="7">
    <source>
        <dbReference type="Proteomes" id="UP000015453"/>
    </source>
</evidence>
<dbReference type="OrthoDB" id="1470350at2759"/>
<organism evidence="6 7">
    <name type="scientific">Genlisea aurea</name>
    <dbReference type="NCBI Taxonomy" id="192259"/>
    <lineage>
        <taxon>Eukaryota</taxon>
        <taxon>Viridiplantae</taxon>
        <taxon>Streptophyta</taxon>
        <taxon>Embryophyta</taxon>
        <taxon>Tracheophyta</taxon>
        <taxon>Spermatophyta</taxon>
        <taxon>Magnoliopsida</taxon>
        <taxon>eudicotyledons</taxon>
        <taxon>Gunneridae</taxon>
        <taxon>Pentapetalae</taxon>
        <taxon>asterids</taxon>
        <taxon>lamiids</taxon>
        <taxon>Lamiales</taxon>
        <taxon>Lentibulariaceae</taxon>
        <taxon>Genlisea</taxon>
    </lineage>
</organism>
<name>S8CCC6_9LAMI</name>